<protein>
    <submittedName>
        <fullName evidence="5">BlaI/MecI/CopY family transcriptional regulator</fullName>
    </submittedName>
</protein>
<dbReference type="GO" id="GO:0045892">
    <property type="term" value="P:negative regulation of DNA-templated transcription"/>
    <property type="evidence" value="ECO:0007669"/>
    <property type="project" value="InterPro"/>
</dbReference>
<dbReference type="EMBL" id="SWMU01000003">
    <property type="protein sequence ID" value="TKS56070.1"/>
    <property type="molecule type" value="Genomic_DNA"/>
</dbReference>
<evidence type="ECO:0000313" key="5">
    <source>
        <dbReference type="EMBL" id="TKS56070.1"/>
    </source>
</evidence>
<dbReference type="InterPro" id="IPR036390">
    <property type="entry name" value="WH_DNA-bd_sf"/>
</dbReference>
<dbReference type="Gene3D" id="1.10.10.10">
    <property type="entry name" value="Winged helix-like DNA-binding domain superfamily/Winged helix DNA-binding domain"/>
    <property type="match status" value="1"/>
</dbReference>
<dbReference type="InterPro" id="IPR036388">
    <property type="entry name" value="WH-like_DNA-bd_sf"/>
</dbReference>
<evidence type="ECO:0000256" key="4">
    <source>
        <dbReference type="ARBA" id="ARBA00023163"/>
    </source>
</evidence>
<proteinExistence type="inferred from homology"/>
<dbReference type="RefSeq" id="WP_138932187.1">
    <property type="nucleotide sequence ID" value="NZ_SWMU01000003.1"/>
</dbReference>
<comment type="similarity">
    <text evidence="1">Belongs to the BlaI transcriptional regulatory family.</text>
</comment>
<evidence type="ECO:0000313" key="6">
    <source>
        <dbReference type="Proteomes" id="UP000306552"/>
    </source>
</evidence>
<reference evidence="5 6" key="1">
    <citation type="submission" date="2019-04" db="EMBL/GenBank/DDBJ databases">
        <title>Psychroflexus halotolerans sp. nov., isolated from a marine solar saltern.</title>
        <authorList>
            <person name="Feng X."/>
        </authorList>
    </citation>
    <scope>NUCLEOTIDE SEQUENCE [LARGE SCALE GENOMIC DNA]</scope>
    <source>
        <strain evidence="5 6">WDS2C27</strain>
    </source>
</reference>
<dbReference type="Pfam" id="PF03965">
    <property type="entry name" value="Penicillinase_R"/>
    <property type="match status" value="1"/>
</dbReference>
<dbReference type="PIRSF" id="PIRSF019455">
    <property type="entry name" value="CopR_AtkY"/>
    <property type="match status" value="1"/>
</dbReference>
<keyword evidence="3" id="KW-0238">DNA-binding</keyword>
<dbReference type="OrthoDB" id="1098508at2"/>
<organism evidence="5 6">
    <name type="scientific">Mesohalobacter halotolerans</name>
    <dbReference type="NCBI Taxonomy" id="1883405"/>
    <lineage>
        <taxon>Bacteria</taxon>
        <taxon>Pseudomonadati</taxon>
        <taxon>Bacteroidota</taxon>
        <taxon>Flavobacteriia</taxon>
        <taxon>Flavobacteriales</taxon>
        <taxon>Flavobacteriaceae</taxon>
        <taxon>Mesohalobacter</taxon>
    </lineage>
</organism>
<dbReference type="AlphaFoldDB" id="A0A4U5TPL2"/>
<dbReference type="Proteomes" id="UP000306552">
    <property type="component" value="Unassembled WGS sequence"/>
</dbReference>
<dbReference type="Gene3D" id="1.10.4040.10">
    <property type="entry name" value="Penicillinase repressor domain"/>
    <property type="match status" value="1"/>
</dbReference>
<name>A0A4U5TPL2_9FLAO</name>
<keyword evidence="2" id="KW-0805">Transcription regulation</keyword>
<evidence type="ECO:0000256" key="3">
    <source>
        <dbReference type="ARBA" id="ARBA00023125"/>
    </source>
</evidence>
<dbReference type="InterPro" id="IPR005650">
    <property type="entry name" value="BlaI_family"/>
</dbReference>
<evidence type="ECO:0000256" key="1">
    <source>
        <dbReference type="ARBA" id="ARBA00011046"/>
    </source>
</evidence>
<dbReference type="SUPFAM" id="SSF46785">
    <property type="entry name" value="Winged helix' DNA-binding domain"/>
    <property type="match status" value="1"/>
</dbReference>
<comment type="caution">
    <text evidence="5">The sequence shown here is derived from an EMBL/GenBank/DDBJ whole genome shotgun (WGS) entry which is preliminary data.</text>
</comment>
<sequence length="120" mass="14453">MDALEKLTQKEEEVMRVLWDLGKAFVKDIKAKLEKDYHYNTVSTQIRHLEEKNYVGHESFGNTYRYFPMVKQEDYQREMLNQTTQKFFKGSYKNLVSFFAKDEKISQKDLEDILKIIKNQ</sequence>
<keyword evidence="4" id="KW-0804">Transcription</keyword>
<dbReference type="GO" id="GO:0003677">
    <property type="term" value="F:DNA binding"/>
    <property type="evidence" value="ECO:0007669"/>
    <property type="project" value="UniProtKB-KW"/>
</dbReference>
<accession>A0A4U5TPL2</accession>
<keyword evidence="6" id="KW-1185">Reference proteome</keyword>
<gene>
    <name evidence="5" type="ORF">FCN74_08590</name>
</gene>
<evidence type="ECO:0000256" key="2">
    <source>
        <dbReference type="ARBA" id="ARBA00023015"/>
    </source>
</evidence>